<dbReference type="OrthoDB" id="6064818at2"/>
<dbReference type="AlphaFoldDB" id="A0A369UHT6"/>
<feature type="transmembrane region" description="Helical" evidence="1">
    <location>
        <begin position="6"/>
        <end position="29"/>
    </location>
</feature>
<protein>
    <submittedName>
        <fullName evidence="2">Uncharacterized protein</fullName>
    </submittedName>
</protein>
<keyword evidence="1" id="KW-0812">Transmembrane</keyword>
<name>A0A369UHT6_9GAMM</name>
<proteinExistence type="predicted"/>
<dbReference type="RefSeq" id="WP_114846884.1">
    <property type="nucleotide sequence ID" value="NZ_JBHSPE010000012.1"/>
</dbReference>
<sequence length="139" mass="15211">MTTLSAIGGLLFLIVVCALAMSALAWFIINKVSNKILKEQRRIIDKVSNKALEQRLHREGVATTAQVLDAADTGSRIDAIFILTRLQLQVAATEGVEEFVIEIVVPLSPVRVAQIVPGTTVKVRVDPVSREVVLDQPRK</sequence>
<keyword evidence="3" id="KW-1185">Reference proteome</keyword>
<dbReference type="Proteomes" id="UP000253782">
    <property type="component" value="Unassembled WGS sequence"/>
</dbReference>
<comment type="caution">
    <text evidence="2">The sequence shown here is derived from an EMBL/GenBank/DDBJ whole genome shotgun (WGS) entry which is preliminary data.</text>
</comment>
<dbReference type="EMBL" id="QQAH01000018">
    <property type="protein sequence ID" value="RDD80314.1"/>
    <property type="molecule type" value="Genomic_DNA"/>
</dbReference>
<evidence type="ECO:0000313" key="3">
    <source>
        <dbReference type="Proteomes" id="UP000253782"/>
    </source>
</evidence>
<keyword evidence="1" id="KW-1133">Transmembrane helix</keyword>
<reference evidence="2 3" key="1">
    <citation type="submission" date="2018-07" db="EMBL/GenBank/DDBJ databases">
        <title>Dyella tabacisoli L4-6T, whole genome shotgun sequence.</title>
        <authorList>
            <person name="Zhou X.-K."/>
            <person name="Li W.-J."/>
            <person name="Duan Y.-Q."/>
        </authorList>
    </citation>
    <scope>NUCLEOTIDE SEQUENCE [LARGE SCALE GENOMIC DNA]</scope>
    <source>
        <strain evidence="2 3">L4-6</strain>
    </source>
</reference>
<keyword evidence="1" id="KW-0472">Membrane</keyword>
<evidence type="ECO:0000256" key="1">
    <source>
        <dbReference type="SAM" id="Phobius"/>
    </source>
</evidence>
<organism evidence="2 3">
    <name type="scientific">Dyella tabacisoli</name>
    <dbReference type="NCBI Taxonomy" id="2282381"/>
    <lineage>
        <taxon>Bacteria</taxon>
        <taxon>Pseudomonadati</taxon>
        <taxon>Pseudomonadota</taxon>
        <taxon>Gammaproteobacteria</taxon>
        <taxon>Lysobacterales</taxon>
        <taxon>Rhodanobacteraceae</taxon>
        <taxon>Dyella</taxon>
    </lineage>
</organism>
<gene>
    <name evidence="2" type="ORF">DVJ77_17845</name>
</gene>
<evidence type="ECO:0000313" key="2">
    <source>
        <dbReference type="EMBL" id="RDD80314.1"/>
    </source>
</evidence>
<accession>A0A369UHT6</accession>